<proteinExistence type="predicted"/>
<accession>A0A433QXL8</accession>
<organism evidence="1 2">
    <name type="scientific">Jimgerdemannia flammicorona</name>
    <dbReference type="NCBI Taxonomy" id="994334"/>
    <lineage>
        <taxon>Eukaryota</taxon>
        <taxon>Fungi</taxon>
        <taxon>Fungi incertae sedis</taxon>
        <taxon>Mucoromycota</taxon>
        <taxon>Mucoromycotina</taxon>
        <taxon>Endogonomycetes</taxon>
        <taxon>Endogonales</taxon>
        <taxon>Endogonaceae</taxon>
        <taxon>Jimgerdemannia</taxon>
    </lineage>
</organism>
<name>A0A433QXL8_9FUNG</name>
<gene>
    <name evidence="1" type="ORF">BC938DRAFT_480264</name>
</gene>
<comment type="caution">
    <text evidence="1">The sequence shown here is derived from an EMBL/GenBank/DDBJ whole genome shotgun (WGS) entry which is preliminary data.</text>
</comment>
<protein>
    <submittedName>
        <fullName evidence="1">Uncharacterized protein</fullName>
    </submittedName>
</protein>
<evidence type="ECO:0000313" key="1">
    <source>
        <dbReference type="EMBL" id="RUS34464.1"/>
    </source>
</evidence>
<sequence>MKRYSLYAVEGSTLRNTSPALTKHIKWRTYLQKSFALQVLLKCRGVNEDYMSTSAPLTAAGIIDVQTTAHVWGIGWGPERDIAEPFARIWVELVCGTRPQICAALGIGDSEYDQTVDDIRQELSYDNPDNRAIVHVFSHVGRKPMA</sequence>
<dbReference type="EMBL" id="RBNJ01000472">
    <property type="protein sequence ID" value="RUS34464.1"/>
    <property type="molecule type" value="Genomic_DNA"/>
</dbReference>
<reference evidence="1 2" key="1">
    <citation type="journal article" date="2018" name="New Phytol.">
        <title>Phylogenomics of Endogonaceae and evolution of mycorrhizas within Mucoromycota.</title>
        <authorList>
            <person name="Chang Y."/>
            <person name="Desiro A."/>
            <person name="Na H."/>
            <person name="Sandor L."/>
            <person name="Lipzen A."/>
            <person name="Clum A."/>
            <person name="Barry K."/>
            <person name="Grigoriev I.V."/>
            <person name="Martin F.M."/>
            <person name="Stajich J.E."/>
            <person name="Smith M.E."/>
            <person name="Bonito G."/>
            <person name="Spatafora J.W."/>
        </authorList>
    </citation>
    <scope>NUCLEOTIDE SEQUENCE [LARGE SCALE GENOMIC DNA]</scope>
    <source>
        <strain evidence="1 2">AD002</strain>
    </source>
</reference>
<dbReference type="AlphaFoldDB" id="A0A433QXL8"/>
<dbReference type="Proteomes" id="UP000274822">
    <property type="component" value="Unassembled WGS sequence"/>
</dbReference>
<keyword evidence="2" id="KW-1185">Reference proteome</keyword>
<evidence type="ECO:0000313" key="2">
    <source>
        <dbReference type="Proteomes" id="UP000274822"/>
    </source>
</evidence>